<feature type="compositionally biased region" description="Basic and acidic residues" evidence="1">
    <location>
        <begin position="10"/>
        <end position="19"/>
    </location>
</feature>
<sequence>MDNYKPVYKTKKEEKEKPKYGRQPYVVKTVPKREEKPYYGTKPKPQNLFTFTLRIPIDQYLISVGSWTAMQHGTSSQLLSRSAAAKQVKCNHLAQQHYLVRKAEAGPNEAIKFGCFVLM</sequence>
<evidence type="ECO:0000256" key="1">
    <source>
        <dbReference type="SAM" id="MobiDB-lite"/>
    </source>
</evidence>
<name>A0A7J9NER4_GOSSC</name>
<dbReference type="EMBL" id="JABFAF010279757">
    <property type="protein sequence ID" value="MBA0881720.1"/>
    <property type="molecule type" value="Genomic_DNA"/>
</dbReference>
<accession>A0A7J9NER4</accession>
<evidence type="ECO:0000313" key="3">
    <source>
        <dbReference type="Proteomes" id="UP000593576"/>
    </source>
</evidence>
<evidence type="ECO:0000313" key="2">
    <source>
        <dbReference type="EMBL" id="MBA0881720.1"/>
    </source>
</evidence>
<dbReference type="Proteomes" id="UP000593576">
    <property type="component" value="Unassembled WGS sequence"/>
</dbReference>
<proteinExistence type="predicted"/>
<feature type="region of interest" description="Disordered" evidence="1">
    <location>
        <begin position="1"/>
        <end position="23"/>
    </location>
</feature>
<comment type="caution">
    <text evidence="2">The sequence shown here is derived from an EMBL/GenBank/DDBJ whole genome shotgun (WGS) entry which is preliminary data.</text>
</comment>
<keyword evidence="3" id="KW-1185">Reference proteome</keyword>
<protein>
    <submittedName>
        <fullName evidence="2">Uncharacterized protein</fullName>
    </submittedName>
</protein>
<organism evidence="2 3">
    <name type="scientific">Gossypium schwendimanii</name>
    <name type="common">Cotton</name>
    <dbReference type="NCBI Taxonomy" id="34291"/>
    <lineage>
        <taxon>Eukaryota</taxon>
        <taxon>Viridiplantae</taxon>
        <taxon>Streptophyta</taxon>
        <taxon>Embryophyta</taxon>
        <taxon>Tracheophyta</taxon>
        <taxon>Spermatophyta</taxon>
        <taxon>Magnoliopsida</taxon>
        <taxon>eudicotyledons</taxon>
        <taxon>Gunneridae</taxon>
        <taxon>Pentapetalae</taxon>
        <taxon>rosids</taxon>
        <taxon>malvids</taxon>
        <taxon>Malvales</taxon>
        <taxon>Malvaceae</taxon>
        <taxon>Malvoideae</taxon>
        <taxon>Gossypium</taxon>
    </lineage>
</organism>
<dbReference type="AlphaFoldDB" id="A0A7J9NER4"/>
<gene>
    <name evidence="2" type="ORF">Goshw_026630</name>
</gene>
<reference evidence="2 3" key="1">
    <citation type="journal article" date="2019" name="Genome Biol. Evol.">
        <title>Insights into the evolution of the New World diploid cottons (Gossypium, subgenus Houzingenia) based on genome sequencing.</title>
        <authorList>
            <person name="Grover C.E."/>
            <person name="Arick M.A. 2nd"/>
            <person name="Thrash A."/>
            <person name="Conover J.L."/>
            <person name="Sanders W.S."/>
            <person name="Peterson D.G."/>
            <person name="Frelichowski J.E."/>
            <person name="Scheffler J.A."/>
            <person name="Scheffler B.E."/>
            <person name="Wendel J.F."/>
        </authorList>
    </citation>
    <scope>NUCLEOTIDE SEQUENCE [LARGE SCALE GENOMIC DNA]</scope>
    <source>
        <strain evidence="2">1</strain>
        <tissue evidence="2">Leaf</tissue>
    </source>
</reference>